<accession>A0A9W7FF41</accession>
<dbReference type="InterPro" id="IPR023210">
    <property type="entry name" value="NADP_OxRdtase_dom"/>
</dbReference>
<dbReference type="PRINTS" id="PR00069">
    <property type="entry name" value="ALDKETRDTASE"/>
</dbReference>
<evidence type="ECO:0000256" key="1">
    <source>
        <dbReference type="PIRSR" id="PIRSR000097-1"/>
    </source>
</evidence>
<dbReference type="CDD" id="cd19071">
    <property type="entry name" value="AKR_AKR1-5-like"/>
    <property type="match status" value="1"/>
</dbReference>
<feature type="domain" description="NADP-dependent oxidoreductase" evidence="4">
    <location>
        <begin position="19"/>
        <end position="246"/>
    </location>
</feature>
<evidence type="ECO:0000256" key="3">
    <source>
        <dbReference type="PIRSR" id="PIRSR000097-3"/>
    </source>
</evidence>
<dbReference type="EMBL" id="BRXW01000157">
    <property type="protein sequence ID" value="GMI11038.1"/>
    <property type="molecule type" value="Genomic_DNA"/>
</dbReference>
<dbReference type="InterPro" id="IPR036812">
    <property type="entry name" value="NAD(P)_OxRdtase_dom_sf"/>
</dbReference>
<feature type="active site" description="Proton donor" evidence="1">
    <location>
        <position position="45"/>
    </location>
</feature>
<sequence>MSSKVPNPIPDITFGLYLIPPERAKQVVLTALSVGYRSFDSASFYGNEREVGEAFEEWIAAPANSRSSLHIMSKVWNDDLVQGDEAVLNSFEASLSLLKCDYFDVFLIHWPVPGHHIQAYKCLANHVVPGRARSLGVSNYSPDDFTALISSLPPDLPKPVLNQFEINPFVYRPAWIEFFQEKNVKVLGFKPLTRGKEMANEQVLTAADACKCEPANVLINYVLSKNCGVIVKSENATRMESNMKLVCAWEFATLDSLTTAEELENRRLREEATKNQYI</sequence>
<dbReference type="Gene3D" id="3.20.20.100">
    <property type="entry name" value="NADP-dependent oxidoreductase domain"/>
    <property type="match status" value="1"/>
</dbReference>
<dbReference type="PANTHER" id="PTHR43827">
    <property type="entry name" value="2,5-DIKETO-D-GLUCONIC ACID REDUCTASE"/>
    <property type="match status" value="1"/>
</dbReference>
<dbReference type="SUPFAM" id="SSF51430">
    <property type="entry name" value="NAD(P)-linked oxidoreductase"/>
    <property type="match status" value="1"/>
</dbReference>
<dbReference type="Proteomes" id="UP001165122">
    <property type="component" value="Unassembled WGS sequence"/>
</dbReference>
<gene>
    <name evidence="5" type="ORF">TrLO_g10684</name>
</gene>
<dbReference type="PROSITE" id="PS00798">
    <property type="entry name" value="ALDOKETO_REDUCTASE_1"/>
    <property type="match status" value="1"/>
</dbReference>
<dbReference type="GO" id="GO:0016491">
    <property type="term" value="F:oxidoreductase activity"/>
    <property type="evidence" value="ECO:0007669"/>
    <property type="project" value="InterPro"/>
</dbReference>
<evidence type="ECO:0000313" key="6">
    <source>
        <dbReference type="Proteomes" id="UP001165122"/>
    </source>
</evidence>
<protein>
    <recommendedName>
        <fullName evidence="4">NADP-dependent oxidoreductase domain-containing protein</fullName>
    </recommendedName>
</protein>
<dbReference type="Pfam" id="PF00248">
    <property type="entry name" value="Aldo_ket_red"/>
    <property type="match status" value="1"/>
</dbReference>
<dbReference type="OrthoDB" id="416253at2759"/>
<feature type="binding site" evidence="2">
    <location>
        <position position="109"/>
    </location>
    <ligand>
        <name>substrate</name>
    </ligand>
</feature>
<dbReference type="InterPro" id="IPR018170">
    <property type="entry name" value="Aldo/ket_reductase_CS"/>
</dbReference>
<dbReference type="AlphaFoldDB" id="A0A9W7FF41"/>
<dbReference type="InterPro" id="IPR020471">
    <property type="entry name" value="AKR"/>
</dbReference>
<keyword evidence="6" id="KW-1185">Reference proteome</keyword>
<dbReference type="PANTHER" id="PTHR43827:SF13">
    <property type="entry name" value="ALDO_KETO REDUCTASE FAMILY PROTEIN"/>
    <property type="match status" value="1"/>
</dbReference>
<evidence type="ECO:0000259" key="4">
    <source>
        <dbReference type="Pfam" id="PF00248"/>
    </source>
</evidence>
<evidence type="ECO:0000256" key="2">
    <source>
        <dbReference type="PIRSR" id="PIRSR000097-2"/>
    </source>
</evidence>
<organism evidence="5 6">
    <name type="scientific">Triparma laevis f. longispina</name>
    <dbReference type="NCBI Taxonomy" id="1714387"/>
    <lineage>
        <taxon>Eukaryota</taxon>
        <taxon>Sar</taxon>
        <taxon>Stramenopiles</taxon>
        <taxon>Ochrophyta</taxon>
        <taxon>Bolidophyceae</taxon>
        <taxon>Parmales</taxon>
        <taxon>Triparmaceae</taxon>
        <taxon>Triparma</taxon>
    </lineage>
</organism>
<proteinExistence type="predicted"/>
<feature type="site" description="Lowers pKa of active site Tyr" evidence="3">
    <location>
        <position position="74"/>
    </location>
</feature>
<evidence type="ECO:0000313" key="5">
    <source>
        <dbReference type="EMBL" id="GMI11038.1"/>
    </source>
</evidence>
<comment type="caution">
    <text evidence="5">The sequence shown here is derived from an EMBL/GenBank/DDBJ whole genome shotgun (WGS) entry which is preliminary data.</text>
</comment>
<dbReference type="PIRSF" id="PIRSF000097">
    <property type="entry name" value="AKR"/>
    <property type="match status" value="1"/>
</dbReference>
<reference evidence="6" key="1">
    <citation type="journal article" date="2023" name="Commun. Biol.">
        <title>Genome analysis of Parmales, the sister group of diatoms, reveals the evolutionary specialization of diatoms from phago-mixotrophs to photoautotrophs.</title>
        <authorList>
            <person name="Ban H."/>
            <person name="Sato S."/>
            <person name="Yoshikawa S."/>
            <person name="Yamada K."/>
            <person name="Nakamura Y."/>
            <person name="Ichinomiya M."/>
            <person name="Sato N."/>
            <person name="Blanc-Mathieu R."/>
            <person name="Endo H."/>
            <person name="Kuwata A."/>
            <person name="Ogata H."/>
        </authorList>
    </citation>
    <scope>NUCLEOTIDE SEQUENCE [LARGE SCALE GENOMIC DNA]</scope>
    <source>
        <strain evidence="6">NIES 3700</strain>
    </source>
</reference>
<name>A0A9W7FF41_9STRA</name>